<dbReference type="InterPro" id="IPR024478">
    <property type="entry name" value="HlyB_4HB_MCP"/>
</dbReference>
<name>A0A318H4C4_9BURK</name>
<keyword evidence="4" id="KW-0807">Transducer</keyword>
<evidence type="ECO:0000259" key="8">
    <source>
        <dbReference type="PROSITE" id="PS50885"/>
    </source>
</evidence>
<evidence type="ECO:0000256" key="1">
    <source>
        <dbReference type="ARBA" id="ARBA00004370"/>
    </source>
</evidence>
<evidence type="ECO:0000256" key="6">
    <source>
        <dbReference type="SAM" id="Phobius"/>
    </source>
</evidence>
<feature type="transmembrane region" description="Helical" evidence="6">
    <location>
        <begin position="191"/>
        <end position="211"/>
    </location>
</feature>
<evidence type="ECO:0000313" key="10">
    <source>
        <dbReference type="Proteomes" id="UP000247811"/>
    </source>
</evidence>
<comment type="subcellular location">
    <subcellularLocation>
        <location evidence="1">Membrane</location>
    </subcellularLocation>
</comment>
<dbReference type="Pfam" id="PF00015">
    <property type="entry name" value="MCPsignal"/>
    <property type="match status" value="1"/>
</dbReference>
<proteinExistence type="inferred from homology"/>
<keyword evidence="6" id="KW-1133">Transmembrane helix</keyword>
<dbReference type="SUPFAM" id="SSF58104">
    <property type="entry name" value="Methyl-accepting chemotaxis protein (MCP) signaling domain"/>
    <property type="match status" value="1"/>
</dbReference>
<dbReference type="Proteomes" id="UP000247811">
    <property type="component" value="Unassembled WGS sequence"/>
</dbReference>
<dbReference type="PANTHER" id="PTHR43531:SF14">
    <property type="entry name" value="METHYL-ACCEPTING CHEMOTAXIS PROTEIN I-RELATED"/>
    <property type="match status" value="1"/>
</dbReference>
<evidence type="ECO:0000256" key="3">
    <source>
        <dbReference type="ARBA" id="ARBA00029447"/>
    </source>
</evidence>
<evidence type="ECO:0000313" key="9">
    <source>
        <dbReference type="EMBL" id="PXW97991.1"/>
    </source>
</evidence>
<dbReference type="RefSeq" id="WP_170130623.1">
    <property type="nucleotide sequence ID" value="NZ_QJJS01000003.1"/>
</dbReference>
<comment type="caution">
    <text evidence="9">The sequence shown here is derived from an EMBL/GenBank/DDBJ whole genome shotgun (WGS) entry which is preliminary data.</text>
</comment>
<dbReference type="GO" id="GO:0005886">
    <property type="term" value="C:plasma membrane"/>
    <property type="evidence" value="ECO:0007669"/>
    <property type="project" value="TreeGrafter"/>
</dbReference>
<dbReference type="GO" id="GO:0007165">
    <property type="term" value="P:signal transduction"/>
    <property type="evidence" value="ECO:0007669"/>
    <property type="project" value="UniProtKB-KW"/>
</dbReference>
<dbReference type="GO" id="GO:0006935">
    <property type="term" value="P:chemotaxis"/>
    <property type="evidence" value="ECO:0007669"/>
    <property type="project" value="TreeGrafter"/>
</dbReference>
<evidence type="ECO:0000259" key="7">
    <source>
        <dbReference type="PROSITE" id="PS50111"/>
    </source>
</evidence>
<dbReference type="InterPro" id="IPR003660">
    <property type="entry name" value="HAMP_dom"/>
</dbReference>
<dbReference type="CDD" id="cd11386">
    <property type="entry name" value="MCP_signal"/>
    <property type="match status" value="1"/>
</dbReference>
<dbReference type="PROSITE" id="PS50111">
    <property type="entry name" value="CHEMOTAXIS_TRANSDUC_2"/>
    <property type="match status" value="1"/>
</dbReference>
<dbReference type="Gene3D" id="1.10.287.950">
    <property type="entry name" value="Methyl-accepting chemotaxis protein"/>
    <property type="match status" value="1"/>
</dbReference>
<dbReference type="PROSITE" id="PS50885">
    <property type="entry name" value="HAMP"/>
    <property type="match status" value="1"/>
</dbReference>
<protein>
    <submittedName>
        <fullName evidence="9">Methyl-accepting chemotaxis protein</fullName>
    </submittedName>
</protein>
<dbReference type="PANTHER" id="PTHR43531">
    <property type="entry name" value="PROTEIN ICFG"/>
    <property type="match status" value="1"/>
</dbReference>
<gene>
    <name evidence="9" type="ORF">C7444_10382</name>
</gene>
<dbReference type="Pfam" id="PF00672">
    <property type="entry name" value="HAMP"/>
    <property type="match status" value="1"/>
</dbReference>
<comment type="similarity">
    <text evidence="3">Belongs to the methyl-accepting chemotaxis (MCP) protein family.</text>
</comment>
<dbReference type="SMART" id="SM00304">
    <property type="entry name" value="HAMP"/>
    <property type="match status" value="1"/>
</dbReference>
<dbReference type="InterPro" id="IPR004089">
    <property type="entry name" value="MCPsignal_dom"/>
</dbReference>
<sequence length="516" mass="55003">MPAWLNHLSIRNRLILSFAVVLTSVAGVSGVALWSFERLNDHVLELFSTSMPQQLSAARMDELLQEYRTLEFAHISALGPDEQKPMEARMAEVVSLMDTTASEASLARDEASAMNEFAQRWKAYRAEFDEGILPISRDSMGTIAVRKMSGGHEKLFTQLRQQVQQLSARTGEAAERVHQAADAQRLLGRQLVLGAALLAIASGMAIALLVARRISAPVEQARDLARAVAGGDLSLALQRGSHDEIGDMLAALGDMSQALATLVHDFRQSSLAIASASTEIASGNMDLSARTENQAAELQKTAAALHELTGTVHQSTEHATLAAQLAQAASSAATQGGQAVARIVSTMNGIQASSRHIAEIIGVIDGIAFQTNILALNAAVEAARAGEQGRGFAVVAGEVRNLAQRSANAAREIKTLITSSVEQVETGVQMVDQAGSTIEDVVRQVRKVTDLVGDISLTSGQQRDGVGEINRVVHQLDQNTQQNAALVEQTAAAAESLRQQAARLAEALSRFRLAPH</sequence>
<keyword evidence="6" id="KW-0472">Membrane</keyword>
<dbReference type="CDD" id="cd06225">
    <property type="entry name" value="HAMP"/>
    <property type="match status" value="1"/>
</dbReference>
<feature type="domain" description="Methyl-accepting transducer" evidence="7">
    <location>
        <begin position="269"/>
        <end position="498"/>
    </location>
</feature>
<dbReference type="Pfam" id="PF12729">
    <property type="entry name" value="4HB_MCP_1"/>
    <property type="match status" value="1"/>
</dbReference>
<keyword evidence="5" id="KW-0175">Coiled coil</keyword>
<feature type="coiled-coil region" evidence="5">
    <location>
        <begin position="487"/>
        <end position="514"/>
    </location>
</feature>
<keyword evidence="6" id="KW-0812">Transmembrane</keyword>
<evidence type="ECO:0000256" key="4">
    <source>
        <dbReference type="PROSITE-ProRule" id="PRU00284"/>
    </source>
</evidence>
<keyword evidence="10" id="KW-1185">Reference proteome</keyword>
<feature type="domain" description="HAMP" evidence="8">
    <location>
        <begin position="212"/>
        <end position="264"/>
    </location>
</feature>
<organism evidence="9 10">
    <name type="scientific">Sphaerotilus hippei</name>
    <dbReference type="NCBI Taxonomy" id="744406"/>
    <lineage>
        <taxon>Bacteria</taxon>
        <taxon>Pseudomonadati</taxon>
        <taxon>Pseudomonadota</taxon>
        <taxon>Betaproteobacteria</taxon>
        <taxon>Burkholderiales</taxon>
        <taxon>Sphaerotilaceae</taxon>
        <taxon>Sphaerotilus</taxon>
    </lineage>
</organism>
<accession>A0A318H4C4</accession>
<dbReference type="SMART" id="SM00283">
    <property type="entry name" value="MA"/>
    <property type="match status" value="1"/>
</dbReference>
<dbReference type="InterPro" id="IPR051310">
    <property type="entry name" value="MCP_chemotaxis"/>
</dbReference>
<dbReference type="EMBL" id="QJJS01000003">
    <property type="protein sequence ID" value="PXW97991.1"/>
    <property type="molecule type" value="Genomic_DNA"/>
</dbReference>
<dbReference type="AlphaFoldDB" id="A0A318H4C4"/>
<dbReference type="GO" id="GO:0004888">
    <property type="term" value="F:transmembrane signaling receptor activity"/>
    <property type="evidence" value="ECO:0007669"/>
    <property type="project" value="TreeGrafter"/>
</dbReference>
<evidence type="ECO:0000256" key="2">
    <source>
        <dbReference type="ARBA" id="ARBA00022481"/>
    </source>
</evidence>
<keyword evidence="2" id="KW-0488">Methylation</keyword>
<feature type="transmembrane region" description="Helical" evidence="6">
    <location>
        <begin position="14"/>
        <end position="36"/>
    </location>
</feature>
<reference evidence="9 10" key="1">
    <citation type="submission" date="2018-05" db="EMBL/GenBank/DDBJ databases">
        <title>Genomic Encyclopedia of Type Strains, Phase IV (KMG-IV): sequencing the most valuable type-strain genomes for metagenomic binning, comparative biology and taxonomic classification.</title>
        <authorList>
            <person name="Goeker M."/>
        </authorList>
    </citation>
    <scope>NUCLEOTIDE SEQUENCE [LARGE SCALE GENOMIC DNA]</scope>
    <source>
        <strain evidence="9 10">DSM 566</strain>
    </source>
</reference>
<dbReference type="FunFam" id="1.10.287.950:FF:000001">
    <property type="entry name" value="Methyl-accepting chemotaxis sensory transducer"/>
    <property type="match status" value="1"/>
</dbReference>
<evidence type="ECO:0000256" key="5">
    <source>
        <dbReference type="SAM" id="Coils"/>
    </source>
</evidence>